<reference evidence="3" key="1">
    <citation type="submission" date="2010-08" db="EMBL/GenBank/DDBJ databases">
        <authorList>
            <consortium name="Caenorhabditis japonica Sequencing Consortium"/>
            <person name="Wilson R.K."/>
        </authorList>
    </citation>
    <scope>NUCLEOTIDE SEQUENCE [LARGE SCALE GENOMIC DNA]</scope>
    <source>
        <strain evidence="3">DF5081</strain>
    </source>
</reference>
<feature type="compositionally biased region" description="Basic residues" evidence="1">
    <location>
        <begin position="149"/>
        <end position="159"/>
    </location>
</feature>
<feature type="compositionally biased region" description="Polar residues" evidence="1">
    <location>
        <begin position="52"/>
        <end position="63"/>
    </location>
</feature>
<reference evidence="2" key="2">
    <citation type="submission" date="2022-06" db="UniProtKB">
        <authorList>
            <consortium name="EnsemblMetazoa"/>
        </authorList>
    </citation>
    <scope>IDENTIFICATION</scope>
    <source>
        <strain evidence="2">DF5081</strain>
    </source>
</reference>
<keyword evidence="3" id="KW-1185">Reference proteome</keyword>
<evidence type="ECO:0000256" key="1">
    <source>
        <dbReference type="SAM" id="MobiDB-lite"/>
    </source>
</evidence>
<dbReference type="EnsemblMetazoa" id="CJA37660.1">
    <property type="protein sequence ID" value="CJA37660.1"/>
    <property type="gene ID" value="WBGene00213507"/>
</dbReference>
<evidence type="ECO:0000313" key="3">
    <source>
        <dbReference type="Proteomes" id="UP000005237"/>
    </source>
</evidence>
<feature type="compositionally biased region" description="Basic and acidic residues" evidence="1">
    <location>
        <begin position="64"/>
        <end position="73"/>
    </location>
</feature>
<feature type="compositionally biased region" description="Acidic residues" evidence="1">
    <location>
        <begin position="33"/>
        <end position="49"/>
    </location>
</feature>
<evidence type="ECO:0000313" key="2">
    <source>
        <dbReference type="EnsemblMetazoa" id="CJA37660.1"/>
    </source>
</evidence>
<dbReference type="Proteomes" id="UP000005237">
    <property type="component" value="Unassembled WGS sequence"/>
</dbReference>
<feature type="compositionally biased region" description="Low complexity" evidence="1">
    <location>
        <begin position="123"/>
        <end position="139"/>
    </location>
</feature>
<feature type="region of interest" description="Disordered" evidence="1">
    <location>
        <begin position="1"/>
        <end position="85"/>
    </location>
</feature>
<name>A0A8R1EJ98_CAEJA</name>
<accession>A0A8R1EJ98</accession>
<dbReference type="AlphaFoldDB" id="A0A8R1EJ98"/>
<organism evidence="2 3">
    <name type="scientific">Caenorhabditis japonica</name>
    <dbReference type="NCBI Taxonomy" id="281687"/>
    <lineage>
        <taxon>Eukaryota</taxon>
        <taxon>Metazoa</taxon>
        <taxon>Ecdysozoa</taxon>
        <taxon>Nematoda</taxon>
        <taxon>Chromadorea</taxon>
        <taxon>Rhabditida</taxon>
        <taxon>Rhabditina</taxon>
        <taxon>Rhabditomorpha</taxon>
        <taxon>Rhabditoidea</taxon>
        <taxon>Rhabditidae</taxon>
        <taxon>Peloderinae</taxon>
        <taxon>Caenorhabditis</taxon>
    </lineage>
</organism>
<feature type="compositionally biased region" description="Low complexity" evidence="1">
    <location>
        <begin position="1"/>
        <end position="12"/>
    </location>
</feature>
<protein>
    <submittedName>
        <fullName evidence="2">Uncharacterized protein</fullName>
    </submittedName>
</protein>
<proteinExistence type="predicted"/>
<sequence length="159" mass="17582">MSGSGSNRNSGNYDQSDRSPPTKRHSMGPSDFPTEEQSEIQPEDEEDEDLTPRQQPLDTSNDSTPRKEQKDCSGDYWDFTLSESSPFNDCLSEEELLEKMCQMAIAPTALFEEGVEDAGAGPSTSGTQQQESDQTSTEQVEVNLDALLRKKPAKKPTDK</sequence>
<feature type="region of interest" description="Disordered" evidence="1">
    <location>
        <begin position="112"/>
        <end position="159"/>
    </location>
</feature>